<evidence type="ECO:0000256" key="5">
    <source>
        <dbReference type="ARBA" id="ARBA00023128"/>
    </source>
</evidence>
<keyword evidence="12" id="KW-1185">Reference proteome</keyword>
<gene>
    <name evidence="11" type="ORF">CEUSTIGMA_g1340.t1</name>
</gene>
<sequence length="812" mass="89255">MSMQSSIGGRIRNYSQINDCPIRPTSSSVLRRCKWKGHIERGLPGNTEIKPKNEKSFKWKSIQSSAAAGSRVSSPDDITRNGGSFSEKYAQRRERLSKLLKLRKVYSDILHAHAILASPSPAYKPFQDKKKGNVDVIGEMEVLESISAEEDEKAREVAEQEHRDQALWLLADMKLTSDQLKVGLKNLSQGFGSVFNSAQIDNCEAAVLDTGLKMSNSLRERLATEVQALPFVETQYALALVDAKLSSALKTYSSIDSIVMATIDGRDPTLAAGTSARERLEAAEKVAERFVQKRIKPALRRAQEAELGDLLLSSGSYLKGLWDRLNGGGRRSKLNVLEALGLPVPPSSKKESELAIVQLSMELELLEQKLQEASKTRENKLRRAGLPGRVQMAIELKGLDADVFALSRLLAVRTLQLEMEYVYRSLEDEALDLSGYGNRLGEEAIAEREDLYLELDLLVADYMMLEEELTALAGALDQQGSSISYGRTGTHEQLTDRAAEPDGKLTLGLIGEDVLVKLAVEIPDMRVRVGVVDQMVYGGSGFSLTKMRLQVQDSLDKVQEAIEFMVRGVRLLGADINNSARVFTRAALGGTLKPREVSALRRTARDLLAFVPFTIILIIPLTPLGHVLVFGFIQTYFPSFFPSCFTKKRQEIMVKYEDLQNQLMVAKSQAEQVEEEEELERAAAAVARLTAPETSGTSSSRLQTMAGQALRGASLLTALQTDNSRDASSLSGEKYGHPGVTLTTGKKESMGQSGNAASSSARQESQAAVEPTLGPHLEKVRALEVQMNEVLEVVKLGDGEEEQKLQPAKKNR</sequence>
<name>A0A250WTN1_9CHLO</name>
<reference evidence="11 12" key="1">
    <citation type="submission" date="2017-08" db="EMBL/GenBank/DDBJ databases">
        <title>Acidophilic green algal genome provides insights into adaptation to an acidic environment.</title>
        <authorList>
            <person name="Hirooka S."/>
            <person name="Hirose Y."/>
            <person name="Kanesaki Y."/>
            <person name="Higuchi S."/>
            <person name="Fujiwara T."/>
            <person name="Onuma R."/>
            <person name="Era A."/>
            <person name="Ohbayashi R."/>
            <person name="Uzuka A."/>
            <person name="Nozaki H."/>
            <person name="Yoshikawa H."/>
            <person name="Miyagishima S.Y."/>
        </authorList>
    </citation>
    <scope>NUCLEOTIDE SEQUENCE [LARGE SCALE GENOMIC DNA]</scope>
    <source>
        <strain evidence="11 12">NIES-2499</strain>
    </source>
</reference>
<feature type="domain" description="Letm1 RBD" evidence="10">
    <location>
        <begin position="592"/>
        <end position="678"/>
    </location>
</feature>
<evidence type="ECO:0000259" key="10">
    <source>
        <dbReference type="Pfam" id="PF07766"/>
    </source>
</evidence>
<dbReference type="EMBL" id="BEGY01000005">
    <property type="protein sequence ID" value="GAX73890.1"/>
    <property type="molecule type" value="Genomic_DNA"/>
</dbReference>
<feature type="coiled-coil region" evidence="7">
    <location>
        <begin position="349"/>
        <end position="383"/>
    </location>
</feature>
<feature type="coiled-coil region" evidence="7">
    <location>
        <begin position="649"/>
        <end position="685"/>
    </location>
</feature>
<evidence type="ECO:0000256" key="9">
    <source>
        <dbReference type="SAM" id="Phobius"/>
    </source>
</evidence>
<evidence type="ECO:0000256" key="7">
    <source>
        <dbReference type="SAM" id="Coils"/>
    </source>
</evidence>
<evidence type="ECO:0000256" key="1">
    <source>
        <dbReference type="ARBA" id="ARBA00004434"/>
    </source>
</evidence>
<evidence type="ECO:0000313" key="11">
    <source>
        <dbReference type="EMBL" id="GAX73890.1"/>
    </source>
</evidence>
<organism evidence="11 12">
    <name type="scientific">Chlamydomonas eustigma</name>
    <dbReference type="NCBI Taxonomy" id="1157962"/>
    <lineage>
        <taxon>Eukaryota</taxon>
        <taxon>Viridiplantae</taxon>
        <taxon>Chlorophyta</taxon>
        <taxon>core chlorophytes</taxon>
        <taxon>Chlorophyceae</taxon>
        <taxon>CS clade</taxon>
        <taxon>Chlamydomonadales</taxon>
        <taxon>Chlamydomonadaceae</taxon>
        <taxon>Chlamydomonas</taxon>
    </lineage>
</organism>
<dbReference type="OrthoDB" id="275278at2759"/>
<dbReference type="PANTHER" id="PTHR14009">
    <property type="entry name" value="LEUCINE ZIPPER-EF-HAND CONTAINING TRANSMEMBRANE PROTEIN"/>
    <property type="match status" value="1"/>
</dbReference>
<dbReference type="AlphaFoldDB" id="A0A250WTN1"/>
<evidence type="ECO:0000313" key="12">
    <source>
        <dbReference type="Proteomes" id="UP000232323"/>
    </source>
</evidence>
<protein>
    <recommendedName>
        <fullName evidence="10">Letm1 RBD domain-containing protein</fullName>
    </recommendedName>
</protein>
<keyword evidence="5" id="KW-0496">Mitochondrion</keyword>
<comment type="caution">
    <text evidence="11">The sequence shown here is derived from an EMBL/GenBank/DDBJ whole genome shotgun (WGS) entry which is preliminary data.</text>
</comment>
<keyword evidence="4 9" id="KW-1133">Transmembrane helix</keyword>
<evidence type="ECO:0000256" key="3">
    <source>
        <dbReference type="ARBA" id="ARBA00022792"/>
    </source>
</evidence>
<evidence type="ECO:0000256" key="6">
    <source>
        <dbReference type="ARBA" id="ARBA00023136"/>
    </source>
</evidence>
<dbReference type="InterPro" id="IPR044202">
    <property type="entry name" value="LETM1/MDM38-like"/>
</dbReference>
<dbReference type="InterPro" id="IPR033122">
    <property type="entry name" value="LETM1-like_RBD"/>
</dbReference>
<feature type="transmembrane region" description="Helical" evidence="9">
    <location>
        <begin position="607"/>
        <end position="633"/>
    </location>
</feature>
<proteinExistence type="predicted"/>
<keyword evidence="6 9" id="KW-0472">Membrane</keyword>
<keyword evidence="3" id="KW-0999">Mitochondrion inner membrane</keyword>
<feature type="compositionally biased region" description="Low complexity" evidence="8">
    <location>
        <begin position="756"/>
        <end position="768"/>
    </location>
</feature>
<dbReference type="GO" id="GO:0043022">
    <property type="term" value="F:ribosome binding"/>
    <property type="evidence" value="ECO:0007669"/>
    <property type="project" value="InterPro"/>
</dbReference>
<evidence type="ECO:0000256" key="4">
    <source>
        <dbReference type="ARBA" id="ARBA00022989"/>
    </source>
</evidence>
<feature type="region of interest" description="Disordered" evidence="8">
    <location>
        <begin position="724"/>
        <end position="773"/>
    </location>
</feature>
<comment type="subcellular location">
    <subcellularLocation>
        <location evidence="1">Mitochondrion inner membrane</location>
        <topology evidence="1">Single-pass membrane protein</topology>
    </subcellularLocation>
</comment>
<dbReference type="GO" id="GO:0005743">
    <property type="term" value="C:mitochondrial inner membrane"/>
    <property type="evidence" value="ECO:0007669"/>
    <property type="project" value="UniProtKB-SubCell"/>
</dbReference>
<dbReference type="Pfam" id="PF07766">
    <property type="entry name" value="LETM1_RBD"/>
    <property type="match status" value="1"/>
</dbReference>
<keyword evidence="2 9" id="KW-0812">Transmembrane</keyword>
<accession>A0A250WTN1</accession>
<evidence type="ECO:0000256" key="2">
    <source>
        <dbReference type="ARBA" id="ARBA00022692"/>
    </source>
</evidence>
<keyword evidence="7" id="KW-0175">Coiled coil</keyword>
<dbReference type="GO" id="GO:0030003">
    <property type="term" value="P:intracellular monoatomic cation homeostasis"/>
    <property type="evidence" value="ECO:0007669"/>
    <property type="project" value="TreeGrafter"/>
</dbReference>
<dbReference type="Proteomes" id="UP000232323">
    <property type="component" value="Unassembled WGS sequence"/>
</dbReference>
<evidence type="ECO:0000256" key="8">
    <source>
        <dbReference type="SAM" id="MobiDB-lite"/>
    </source>
</evidence>
<dbReference type="PANTHER" id="PTHR14009:SF1">
    <property type="entry name" value="MITOCHONDRIAL PROTON_CALCIUM EXCHANGER PROTEIN"/>
    <property type="match status" value="1"/>
</dbReference>